<dbReference type="AlphaFoldDB" id="A0A377HNL3"/>
<sequence>MMMLNNVKYNLQTGRIDNGFKSYFSGKDWGSFAKSVRNTCLKCPWFFTLCTKNTKKNAEKAVYIPEDSKKNICSFFESKKKMDFFVGAMELDLLRANYMVSIVDHELFSHSVESSLCESEAHTQKENTIGVLKQILSKEQYSLLSKLACQNLVTFLINNKGFENKLLEDGCFFLPDLSSAEAAGRFISSSQKFVINILEDKTVNVECSFNSRDADIEYMESIADLLELDNITGLDVKISLNIDANAKVRINDFDLVVYDLLRR</sequence>
<proteinExistence type="predicted"/>
<reference evidence="1 2" key="1">
    <citation type="submission" date="2018-06" db="EMBL/GenBank/DDBJ databases">
        <authorList>
            <consortium name="Pathogen Informatics"/>
            <person name="Doyle S."/>
        </authorList>
    </citation>
    <scope>NUCLEOTIDE SEQUENCE [LARGE SCALE GENOMIC DNA]</scope>
    <source>
        <strain evidence="1 2">NCTC11645</strain>
    </source>
</reference>
<name>A0A377HNL3_GRIHO</name>
<dbReference type="EMBL" id="UGHD01000002">
    <property type="protein sequence ID" value="STO57757.1"/>
    <property type="molecule type" value="Genomic_DNA"/>
</dbReference>
<protein>
    <submittedName>
        <fullName evidence="1">Uncharacterized protein</fullName>
    </submittedName>
</protein>
<dbReference type="Proteomes" id="UP000254512">
    <property type="component" value="Unassembled WGS sequence"/>
</dbReference>
<evidence type="ECO:0000313" key="2">
    <source>
        <dbReference type="Proteomes" id="UP000254512"/>
    </source>
</evidence>
<gene>
    <name evidence="1" type="ORF">NCTC11645_02150</name>
</gene>
<accession>A0A377HNL3</accession>
<evidence type="ECO:0000313" key="1">
    <source>
        <dbReference type="EMBL" id="STO57757.1"/>
    </source>
</evidence>
<organism evidence="1 2">
    <name type="scientific">Grimontia hollisae</name>
    <name type="common">Vibrio hollisae</name>
    <dbReference type="NCBI Taxonomy" id="673"/>
    <lineage>
        <taxon>Bacteria</taxon>
        <taxon>Pseudomonadati</taxon>
        <taxon>Pseudomonadota</taxon>
        <taxon>Gammaproteobacteria</taxon>
        <taxon>Vibrionales</taxon>
        <taxon>Vibrionaceae</taxon>
        <taxon>Grimontia</taxon>
    </lineage>
</organism>